<dbReference type="AlphaFoldDB" id="A0A098GDS1"/>
<keyword evidence="5" id="KW-0732">Signal</keyword>
<evidence type="ECO:0000256" key="2">
    <source>
        <dbReference type="ARBA" id="ARBA00008163"/>
    </source>
</evidence>
<protein>
    <submittedName>
        <fullName evidence="9">Long-chain fatty acid transport protein</fullName>
    </submittedName>
</protein>
<keyword evidence="6" id="KW-0472">Membrane</keyword>
<evidence type="ECO:0000256" key="1">
    <source>
        <dbReference type="ARBA" id="ARBA00004571"/>
    </source>
</evidence>
<dbReference type="STRING" id="451.B6N58_08925"/>
<evidence type="ECO:0000256" key="5">
    <source>
        <dbReference type="ARBA" id="ARBA00022729"/>
    </source>
</evidence>
<dbReference type="GO" id="GO:0015483">
    <property type="term" value="F:long-chain fatty acid transporting porin activity"/>
    <property type="evidence" value="ECO:0007669"/>
    <property type="project" value="TreeGrafter"/>
</dbReference>
<keyword evidence="4" id="KW-0812">Transmembrane</keyword>
<dbReference type="EMBL" id="FMVN01000001">
    <property type="protein sequence ID" value="SCX83809.1"/>
    <property type="molecule type" value="Genomic_DNA"/>
</dbReference>
<name>A0A098GDS1_LEGMI</name>
<reference evidence="10" key="2">
    <citation type="submission" date="2014-09" db="EMBL/GenBank/DDBJ databases">
        <authorList>
            <person name="Gomez-Valero L."/>
        </authorList>
    </citation>
    <scope>NUCLEOTIDE SEQUENCE [LARGE SCALE GENOMIC DNA]</scope>
    <source>
        <strain evidence="10">ATCC33218</strain>
    </source>
</reference>
<dbReference type="SUPFAM" id="SSF56935">
    <property type="entry name" value="Porins"/>
    <property type="match status" value="1"/>
</dbReference>
<dbReference type="Pfam" id="PF03349">
    <property type="entry name" value="Toluene_X"/>
    <property type="match status" value="1"/>
</dbReference>
<dbReference type="InterPro" id="IPR005017">
    <property type="entry name" value="OMPP1/FadL/TodX"/>
</dbReference>
<comment type="similarity">
    <text evidence="2">Belongs to the OmpP1/FadL family.</text>
</comment>
<sequence>MEKIFSRIGITILSSLGLGSTHGAVDQILNSNFFLNPAELSLIKKLQLLEGNVVITPKLEFKGITPLGQGRVTSRVEDFIPYLLSGFRFTNKFVGGITITPSAYGHIEWPMHSIVREASTTTKLFYYRLGAQSSYQLSEKLAVGVGINLEYNKRGELDFIVPNMGNQINKMSGLNCTGDLGIYYKINSRNFLTAAIYTGVNTYGRGTSSLGNTSVHNFYLNIIEAPVAFIGLQHRWSDKLLTEGKLYWSGWSLEKNVNFKNKTTGSTILPANWSDIWSFQTNLRYAITDKLALLNSLIYETNPAPVSTNAIGYPLSGSGSLSVGLDLMLLKNFSSQVIYSYGRFIPHARINSGGSRGEIIGNFQAAVIQFTYKT</sequence>
<comment type="subcellular location">
    <subcellularLocation>
        <location evidence="1">Cell outer membrane</location>
        <topology evidence="1">Multi-pass membrane protein</topology>
    </subcellularLocation>
</comment>
<evidence type="ECO:0000256" key="6">
    <source>
        <dbReference type="ARBA" id="ARBA00023136"/>
    </source>
</evidence>
<dbReference type="Proteomes" id="UP000182998">
    <property type="component" value="Unassembled WGS sequence"/>
</dbReference>
<reference evidence="8" key="1">
    <citation type="submission" date="2014-09" db="EMBL/GenBank/DDBJ databases">
        <authorList>
            <person name="GOMEZ-VALERO Laura"/>
        </authorList>
    </citation>
    <scope>NUCLEOTIDE SEQUENCE</scope>
    <source>
        <strain evidence="8">ATCC33218</strain>
    </source>
</reference>
<evidence type="ECO:0000256" key="3">
    <source>
        <dbReference type="ARBA" id="ARBA00022452"/>
    </source>
</evidence>
<dbReference type="GO" id="GO:0009279">
    <property type="term" value="C:cell outer membrane"/>
    <property type="evidence" value="ECO:0007669"/>
    <property type="project" value="UniProtKB-SubCell"/>
</dbReference>
<dbReference type="PANTHER" id="PTHR35093">
    <property type="entry name" value="OUTER MEMBRANE PROTEIN NMB0088-RELATED"/>
    <property type="match status" value="1"/>
</dbReference>
<dbReference type="OrthoDB" id="5641522at2"/>
<dbReference type="RefSeq" id="WP_045099013.1">
    <property type="nucleotide sequence ID" value="NZ_CP020614.1"/>
</dbReference>
<dbReference type="Gene3D" id="2.40.160.60">
    <property type="entry name" value="Outer membrane protein transport protein (OMPP1/FadL/TodX)"/>
    <property type="match status" value="1"/>
</dbReference>
<evidence type="ECO:0000256" key="4">
    <source>
        <dbReference type="ARBA" id="ARBA00022692"/>
    </source>
</evidence>
<reference evidence="9 11" key="3">
    <citation type="submission" date="2016-10" db="EMBL/GenBank/DDBJ databases">
        <authorList>
            <person name="Varghese N."/>
            <person name="Submissions S."/>
        </authorList>
    </citation>
    <scope>NUCLEOTIDE SEQUENCE [LARGE SCALE GENOMIC DNA]</scope>
    <source>
        <strain evidence="9 11">ATCC 33218</strain>
    </source>
</reference>
<proteinExistence type="inferred from homology"/>
<keyword evidence="11" id="KW-1185">Reference proteome</keyword>
<gene>
    <name evidence="8" type="ORF">LMI_1322</name>
    <name evidence="9" type="ORF">SAMN02982997_00210</name>
</gene>
<organism evidence="8 10">
    <name type="scientific">Legionella micdadei</name>
    <name type="common">Tatlockia micdadei</name>
    <dbReference type="NCBI Taxonomy" id="451"/>
    <lineage>
        <taxon>Bacteria</taxon>
        <taxon>Pseudomonadati</taxon>
        <taxon>Pseudomonadota</taxon>
        <taxon>Gammaproteobacteria</taxon>
        <taxon>Legionellales</taxon>
        <taxon>Legionellaceae</taxon>
        <taxon>Legionella</taxon>
    </lineage>
</organism>
<dbReference type="PATRIC" id="fig|451.8.peg.1671"/>
<accession>A0A098GDS1</accession>
<evidence type="ECO:0000313" key="8">
    <source>
        <dbReference type="EMBL" id="CEG60629.1"/>
    </source>
</evidence>
<keyword evidence="3" id="KW-1134">Transmembrane beta strand</keyword>
<keyword evidence="7" id="KW-0998">Cell outer membrane</keyword>
<evidence type="ECO:0000313" key="10">
    <source>
        <dbReference type="Proteomes" id="UP000032414"/>
    </source>
</evidence>
<dbReference type="PANTHER" id="PTHR35093:SF8">
    <property type="entry name" value="OUTER MEMBRANE PROTEIN NMB0088-RELATED"/>
    <property type="match status" value="1"/>
</dbReference>
<dbReference type="Proteomes" id="UP000032414">
    <property type="component" value="Chromosome I"/>
</dbReference>
<dbReference type="HOGENOM" id="CLU_739496_0_0_6"/>
<dbReference type="EMBL" id="LN614830">
    <property type="protein sequence ID" value="CEG60629.1"/>
    <property type="molecule type" value="Genomic_DNA"/>
</dbReference>
<evidence type="ECO:0000313" key="11">
    <source>
        <dbReference type="Proteomes" id="UP000182998"/>
    </source>
</evidence>
<evidence type="ECO:0000313" key="9">
    <source>
        <dbReference type="EMBL" id="SCX83809.1"/>
    </source>
</evidence>
<evidence type="ECO:0000256" key="7">
    <source>
        <dbReference type="ARBA" id="ARBA00023237"/>
    </source>
</evidence>
<dbReference type="KEGG" id="tmc:LMI_1322"/>